<accession>A0ABV3PSE8</accession>
<feature type="chain" id="PRO_5046318601" description="Secreted protein" evidence="1">
    <location>
        <begin position="25"/>
        <end position="122"/>
    </location>
</feature>
<keyword evidence="3" id="KW-1185">Reference proteome</keyword>
<keyword evidence="1" id="KW-0732">Signal</keyword>
<comment type="caution">
    <text evidence="2">The sequence shown here is derived from an EMBL/GenBank/DDBJ whole genome shotgun (WGS) entry which is preliminary data.</text>
</comment>
<evidence type="ECO:0000313" key="2">
    <source>
        <dbReference type="EMBL" id="MEW9308561.1"/>
    </source>
</evidence>
<proteinExistence type="predicted"/>
<dbReference type="EMBL" id="JBFNQD010000009">
    <property type="protein sequence ID" value="MEW9308561.1"/>
    <property type="molecule type" value="Genomic_DNA"/>
</dbReference>
<evidence type="ECO:0000313" key="3">
    <source>
        <dbReference type="Proteomes" id="UP001555786"/>
    </source>
</evidence>
<sequence>MRKLMGFVLIVLPCLVGAMPGALAQDYIKGGGDITIRTERYARPPYSSATYYIYEQGGAIVCTKLAVCNKYDECTTRYDSGFFKDALDADEGEPSGTTPAVVIPRNKIAKHVCLTKYPPRRQ</sequence>
<feature type="signal peptide" evidence="1">
    <location>
        <begin position="1"/>
        <end position="24"/>
    </location>
</feature>
<organism evidence="2 3">
    <name type="scientific">Labrys neptuniae</name>
    <dbReference type="NCBI Taxonomy" id="376174"/>
    <lineage>
        <taxon>Bacteria</taxon>
        <taxon>Pseudomonadati</taxon>
        <taxon>Pseudomonadota</taxon>
        <taxon>Alphaproteobacteria</taxon>
        <taxon>Hyphomicrobiales</taxon>
        <taxon>Xanthobacteraceae</taxon>
        <taxon>Labrys</taxon>
    </lineage>
</organism>
<dbReference type="Proteomes" id="UP001555786">
    <property type="component" value="Unassembled WGS sequence"/>
</dbReference>
<evidence type="ECO:0008006" key="4">
    <source>
        <dbReference type="Google" id="ProtNLM"/>
    </source>
</evidence>
<dbReference type="RefSeq" id="WP_311943813.1">
    <property type="nucleotide sequence ID" value="NZ_JAVSCS010000042.1"/>
</dbReference>
<reference evidence="2 3" key="1">
    <citation type="submission" date="2024-07" db="EMBL/GenBank/DDBJ databases">
        <title>Description of Labrys sedimenti sp. nov., isolated from a diclofenac-degrading enrichment culture.</title>
        <authorList>
            <person name="Tancsics A."/>
            <person name="Csepanyi A."/>
        </authorList>
    </citation>
    <scope>NUCLEOTIDE SEQUENCE [LARGE SCALE GENOMIC DNA]</scope>
    <source>
        <strain evidence="2 3">LMG 23578</strain>
    </source>
</reference>
<protein>
    <recommendedName>
        <fullName evidence="4">Secreted protein</fullName>
    </recommendedName>
</protein>
<name>A0ABV3PSE8_9HYPH</name>
<gene>
    <name evidence="2" type="ORF">ABXS05_23610</name>
</gene>
<evidence type="ECO:0000256" key="1">
    <source>
        <dbReference type="SAM" id="SignalP"/>
    </source>
</evidence>